<evidence type="ECO:0000256" key="4">
    <source>
        <dbReference type="ARBA" id="ARBA00022729"/>
    </source>
</evidence>
<keyword evidence="2" id="KW-0433">Leucine-rich repeat</keyword>
<dbReference type="AlphaFoldDB" id="A0AAN9S878"/>
<dbReference type="PANTHER" id="PTHR48063">
    <property type="entry name" value="LRR RECEPTOR-LIKE KINASE"/>
    <property type="match status" value="1"/>
</dbReference>
<reference evidence="10 11" key="1">
    <citation type="submission" date="2024-01" db="EMBL/GenBank/DDBJ databases">
        <title>The genomes of 5 underutilized Papilionoideae crops provide insights into root nodulation and disease resistanc.</title>
        <authorList>
            <person name="Jiang F."/>
        </authorList>
    </citation>
    <scope>NUCLEOTIDE SEQUENCE [LARGE SCALE GENOMIC DNA]</scope>
    <source>
        <strain evidence="10">DUOXIRENSHENG_FW03</strain>
        <tissue evidence="10">Leaves</tissue>
    </source>
</reference>
<keyword evidence="9" id="KW-0325">Glycoprotein</keyword>
<evidence type="ECO:0000256" key="1">
    <source>
        <dbReference type="ARBA" id="ARBA00004479"/>
    </source>
</evidence>
<sequence>MEIFPKSVRKLFNLEVLKVGDNALTGFVSQRNLLSLSKLKILYFSPPTLKFNFDPEWCPPFQLQLIRLGYVTGKLPWWLFTQSSLRDLTITHSTASFEQLENVLNLAGNYLSGSISPLLCHKMTDKSNLKILYPSKNLLSGELAACLNNWESLSFVGLEDSNLKGKIPHSIDSLSNLNALSLNQNNLFGEIPSSLKNCKKLLSLDLGSNTFSGTLPSWMGQSLKALRLRFLTQ</sequence>
<protein>
    <submittedName>
        <fullName evidence="10">Uncharacterized protein</fullName>
    </submittedName>
</protein>
<dbReference type="InterPro" id="IPR032675">
    <property type="entry name" value="LRR_dom_sf"/>
</dbReference>
<evidence type="ECO:0000256" key="2">
    <source>
        <dbReference type="ARBA" id="ARBA00022614"/>
    </source>
</evidence>
<accession>A0AAN9S878</accession>
<evidence type="ECO:0000256" key="8">
    <source>
        <dbReference type="ARBA" id="ARBA00023170"/>
    </source>
</evidence>
<keyword evidence="7" id="KW-0472">Membrane</keyword>
<keyword evidence="6" id="KW-1133">Transmembrane helix</keyword>
<keyword evidence="3" id="KW-0812">Transmembrane</keyword>
<name>A0AAN9S878_PSOTE</name>
<evidence type="ECO:0000256" key="5">
    <source>
        <dbReference type="ARBA" id="ARBA00022737"/>
    </source>
</evidence>
<evidence type="ECO:0000256" key="3">
    <source>
        <dbReference type="ARBA" id="ARBA00022692"/>
    </source>
</evidence>
<evidence type="ECO:0000313" key="10">
    <source>
        <dbReference type="EMBL" id="KAK7391378.1"/>
    </source>
</evidence>
<evidence type="ECO:0000256" key="6">
    <source>
        <dbReference type="ARBA" id="ARBA00022989"/>
    </source>
</evidence>
<comment type="subcellular location">
    <subcellularLocation>
        <location evidence="1">Membrane</location>
        <topology evidence="1">Single-pass type I membrane protein</topology>
    </subcellularLocation>
</comment>
<dbReference type="Pfam" id="PF00560">
    <property type="entry name" value="LRR_1"/>
    <property type="match status" value="3"/>
</dbReference>
<keyword evidence="11" id="KW-1185">Reference proteome</keyword>
<keyword evidence="4" id="KW-0732">Signal</keyword>
<dbReference type="SUPFAM" id="SSF52058">
    <property type="entry name" value="L domain-like"/>
    <property type="match status" value="1"/>
</dbReference>
<dbReference type="PANTHER" id="PTHR48063:SF101">
    <property type="entry name" value="LRR RECEPTOR-LIKE SERINE_THREONINE-PROTEIN KINASE FLS2"/>
    <property type="match status" value="1"/>
</dbReference>
<proteinExistence type="predicted"/>
<dbReference type="Proteomes" id="UP001386955">
    <property type="component" value="Unassembled WGS sequence"/>
</dbReference>
<evidence type="ECO:0000256" key="7">
    <source>
        <dbReference type="ARBA" id="ARBA00023136"/>
    </source>
</evidence>
<dbReference type="Gene3D" id="3.80.10.10">
    <property type="entry name" value="Ribonuclease Inhibitor"/>
    <property type="match status" value="1"/>
</dbReference>
<dbReference type="GO" id="GO:0016020">
    <property type="term" value="C:membrane"/>
    <property type="evidence" value="ECO:0007669"/>
    <property type="project" value="UniProtKB-SubCell"/>
</dbReference>
<dbReference type="InterPro" id="IPR001611">
    <property type="entry name" value="Leu-rich_rpt"/>
</dbReference>
<dbReference type="InterPro" id="IPR046956">
    <property type="entry name" value="RLP23-like"/>
</dbReference>
<gene>
    <name evidence="10" type="ORF">VNO78_19794</name>
</gene>
<evidence type="ECO:0000313" key="11">
    <source>
        <dbReference type="Proteomes" id="UP001386955"/>
    </source>
</evidence>
<organism evidence="10 11">
    <name type="scientific">Psophocarpus tetragonolobus</name>
    <name type="common">Winged bean</name>
    <name type="synonym">Dolichos tetragonolobus</name>
    <dbReference type="NCBI Taxonomy" id="3891"/>
    <lineage>
        <taxon>Eukaryota</taxon>
        <taxon>Viridiplantae</taxon>
        <taxon>Streptophyta</taxon>
        <taxon>Embryophyta</taxon>
        <taxon>Tracheophyta</taxon>
        <taxon>Spermatophyta</taxon>
        <taxon>Magnoliopsida</taxon>
        <taxon>eudicotyledons</taxon>
        <taxon>Gunneridae</taxon>
        <taxon>Pentapetalae</taxon>
        <taxon>rosids</taxon>
        <taxon>fabids</taxon>
        <taxon>Fabales</taxon>
        <taxon>Fabaceae</taxon>
        <taxon>Papilionoideae</taxon>
        <taxon>50 kb inversion clade</taxon>
        <taxon>NPAAA clade</taxon>
        <taxon>indigoferoid/millettioid clade</taxon>
        <taxon>Phaseoleae</taxon>
        <taxon>Psophocarpus</taxon>
    </lineage>
</organism>
<comment type="caution">
    <text evidence="10">The sequence shown here is derived from an EMBL/GenBank/DDBJ whole genome shotgun (WGS) entry which is preliminary data.</text>
</comment>
<dbReference type="FunFam" id="3.80.10.10:FF:000041">
    <property type="entry name" value="LRR receptor-like serine/threonine-protein kinase ERECTA"/>
    <property type="match status" value="1"/>
</dbReference>
<keyword evidence="8" id="KW-0675">Receptor</keyword>
<evidence type="ECO:0000256" key="9">
    <source>
        <dbReference type="ARBA" id="ARBA00023180"/>
    </source>
</evidence>
<keyword evidence="5" id="KW-0677">Repeat</keyword>
<dbReference type="EMBL" id="JAYMYS010000005">
    <property type="protein sequence ID" value="KAK7391378.1"/>
    <property type="molecule type" value="Genomic_DNA"/>
</dbReference>